<dbReference type="AlphaFoldDB" id="A0A1S1YW68"/>
<name>A0A1S1YW68_FLAPC</name>
<dbReference type="EMBL" id="JRYR02000001">
    <property type="protein sequence ID" value="OHX65269.1"/>
    <property type="molecule type" value="Genomic_DNA"/>
</dbReference>
<dbReference type="Gene3D" id="2.40.160.20">
    <property type="match status" value="1"/>
</dbReference>
<dbReference type="Proteomes" id="UP000179797">
    <property type="component" value="Unassembled WGS sequence"/>
</dbReference>
<feature type="signal peptide" evidence="2">
    <location>
        <begin position="1"/>
        <end position="19"/>
    </location>
</feature>
<gene>
    <name evidence="4" type="ORF">NH26_02365</name>
</gene>
<organism evidence="4 5">
    <name type="scientific">Flammeovirga pacifica</name>
    <dbReference type="NCBI Taxonomy" id="915059"/>
    <lineage>
        <taxon>Bacteria</taxon>
        <taxon>Pseudomonadati</taxon>
        <taxon>Bacteroidota</taxon>
        <taxon>Cytophagia</taxon>
        <taxon>Cytophagales</taxon>
        <taxon>Flammeovirgaceae</taxon>
        <taxon>Flammeovirga</taxon>
    </lineage>
</organism>
<dbReference type="InterPro" id="IPR011250">
    <property type="entry name" value="OMP/PagP_B-barrel"/>
</dbReference>
<evidence type="ECO:0000313" key="5">
    <source>
        <dbReference type="Proteomes" id="UP000179797"/>
    </source>
</evidence>
<proteinExistence type="predicted"/>
<dbReference type="InterPro" id="IPR027385">
    <property type="entry name" value="Beta-barrel_OMP"/>
</dbReference>
<feature type="domain" description="Outer membrane protein beta-barrel" evidence="3">
    <location>
        <begin position="8"/>
        <end position="197"/>
    </location>
</feature>
<evidence type="ECO:0000313" key="4">
    <source>
        <dbReference type="EMBL" id="OHX65269.1"/>
    </source>
</evidence>
<keyword evidence="5" id="KW-1185">Reference proteome</keyword>
<evidence type="ECO:0000259" key="3">
    <source>
        <dbReference type="Pfam" id="PF13505"/>
    </source>
</evidence>
<comment type="caution">
    <text evidence="4">The sequence shown here is derived from an EMBL/GenBank/DDBJ whole genome shotgun (WGS) entry which is preliminary data.</text>
</comment>
<dbReference type="RefSeq" id="WP_044223791.1">
    <property type="nucleotide sequence ID" value="NZ_JRYR02000001.1"/>
</dbReference>
<protein>
    <recommendedName>
        <fullName evidence="3">Outer membrane protein beta-barrel domain-containing protein</fullName>
    </recommendedName>
</protein>
<dbReference type="SUPFAM" id="SSF56925">
    <property type="entry name" value="OMPA-like"/>
    <property type="match status" value="1"/>
</dbReference>
<reference evidence="4 5" key="1">
    <citation type="journal article" date="2012" name="Int. J. Syst. Evol. Microbiol.">
        <title>Flammeovirga pacifica sp. nov., isolated from deep-sea sediment.</title>
        <authorList>
            <person name="Xu H."/>
            <person name="Fu Y."/>
            <person name="Yang N."/>
            <person name="Ding Z."/>
            <person name="Lai Q."/>
            <person name="Zeng R."/>
        </authorList>
    </citation>
    <scope>NUCLEOTIDE SEQUENCE [LARGE SCALE GENOMIC DNA]</scope>
    <source>
        <strain evidence="5">DSM 24597 / LMG 26175 / WPAGA1</strain>
    </source>
</reference>
<dbReference type="OrthoDB" id="1161695at2"/>
<sequence>MKKLNFILFLLFISSVLHAQDKKFSFGLGPGVSMTNFKSGSDKSYGTGFDYFVNFFYHLTPNISGGIEYQKVNVGLKFDYAPYNLADIENTGITNISLKGLYHFGNNAFRPYVGIGGGYYHVNPGSASIDNPLPIGPEKIVFDFEPKSAGGFAPEVGASYKGFQLSALYHVVAGVDTEFSSDPIVYTNLEFRASYNIYFGNR</sequence>
<accession>A0A1S1YW68</accession>
<dbReference type="Pfam" id="PF13505">
    <property type="entry name" value="OMP_b-brl"/>
    <property type="match status" value="1"/>
</dbReference>
<feature type="chain" id="PRO_5010327599" description="Outer membrane protein beta-barrel domain-containing protein" evidence="2">
    <location>
        <begin position="20"/>
        <end position="202"/>
    </location>
</feature>
<keyword evidence="1 2" id="KW-0732">Signal</keyword>
<evidence type="ECO:0000256" key="1">
    <source>
        <dbReference type="ARBA" id="ARBA00022729"/>
    </source>
</evidence>
<evidence type="ECO:0000256" key="2">
    <source>
        <dbReference type="SAM" id="SignalP"/>
    </source>
</evidence>